<dbReference type="CAZy" id="GT2">
    <property type="family name" value="Glycosyltransferase Family 2"/>
</dbReference>
<evidence type="ECO:0000259" key="6">
    <source>
        <dbReference type="Pfam" id="PF00535"/>
    </source>
</evidence>
<evidence type="ECO:0000313" key="7">
    <source>
        <dbReference type="EMBL" id="ACL17725.1"/>
    </source>
</evidence>
<evidence type="ECO:0000256" key="2">
    <source>
        <dbReference type="ARBA" id="ARBA00022475"/>
    </source>
</evidence>
<dbReference type="AlphaFoldDB" id="B8GEM4"/>
<dbReference type="InterPro" id="IPR029044">
    <property type="entry name" value="Nucleotide-diphossugar_trans"/>
</dbReference>
<protein>
    <submittedName>
        <fullName evidence="7">Glycosyl transferase family 2</fullName>
    </submittedName>
</protein>
<gene>
    <name evidence="7" type="ordered locus">Mpal_2448</name>
</gene>
<evidence type="ECO:0000256" key="4">
    <source>
        <dbReference type="ARBA" id="ARBA00022679"/>
    </source>
</evidence>
<evidence type="ECO:0000256" key="5">
    <source>
        <dbReference type="ARBA" id="ARBA00023136"/>
    </source>
</evidence>
<dbReference type="SUPFAM" id="SSF53448">
    <property type="entry name" value="Nucleotide-diphospho-sugar transferases"/>
    <property type="match status" value="1"/>
</dbReference>
<dbReference type="KEGG" id="mpl:Mpal_2448"/>
<dbReference type="GeneID" id="7271361"/>
<sequence length="231" mass="25684">MTLISIITPVLNEEGTVRLFFDRLASLDGDFEVIVVDGGSSDTTPSLLNECIRGFPALVTILSTSPGRSIQMNAGAAVARGEILLFLHVDCVIPSDSLRVIEEACTLPGVVGGAFLQSFVESDRPEEVRRQVVNWLARRLQTFFGDFGIFVDQRIFVQSGRFSPIPYCEDIEFCRAVRSYGRLVQIDRVICSSPRRFERVGRSKLAAVYLLALGLNLLKIRSPFLKRLIVD</sequence>
<evidence type="ECO:0000313" key="8">
    <source>
        <dbReference type="Proteomes" id="UP000002457"/>
    </source>
</evidence>
<dbReference type="Pfam" id="PF00535">
    <property type="entry name" value="Glycos_transf_2"/>
    <property type="match status" value="1"/>
</dbReference>
<dbReference type="Gene3D" id="3.90.550.10">
    <property type="entry name" value="Spore Coat Polysaccharide Biosynthesis Protein SpsA, Chain A"/>
    <property type="match status" value="1"/>
</dbReference>
<dbReference type="HOGENOM" id="CLU_025996_17_3_2"/>
<dbReference type="GO" id="GO:0016757">
    <property type="term" value="F:glycosyltransferase activity"/>
    <property type="evidence" value="ECO:0007669"/>
    <property type="project" value="UniProtKB-KW"/>
</dbReference>
<feature type="domain" description="Glycosyltransferase 2-like" evidence="6">
    <location>
        <begin position="5"/>
        <end position="135"/>
    </location>
</feature>
<dbReference type="RefSeq" id="WP_012619044.1">
    <property type="nucleotide sequence ID" value="NC_011832.1"/>
</dbReference>
<name>B8GEM4_METPE</name>
<dbReference type="InterPro" id="IPR001173">
    <property type="entry name" value="Glyco_trans_2-like"/>
</dbReference>
<dbReference type="PANTHER" id="PTHR43646">
    <property type="entry name" value="GLYCOSYLTRANSFERASE"/>
    <property type="match status" value="1"/>
</dbReference>
<evidence type="ECO:0000256" key="1">
    <source>
        <dbReference type="ARBA" id="ARBA00004236"/>
    </source>
</evidence>
<comment type="subcellular location">
    <subcellularLocation>
        <location evidence="1">Cell membrane</location>
    </subcellularLocation>
</comment>
<keyword evidence="2" id="KW-1003">Cell membrane</keyword>
<evidence type="ECO:0000256" key="3">
    <source>
        <dbReference type="ARBA" id="ARBA00022676"/>
    </source>
</evidence>
<dbReference type="eggNOG" id="arCOG01381">
    <property type="taxonomic scope" value="Archaea"/>
</dbReference>
<keyword evidence="3" id="KW-0328">Glycosyltransferase</keyword>
<keyword evidence="4 7" id="KW-0808">Transferase</keyword>
<dbReference type="OrthoDB" id="46222at2157"/>
<organism evidence="7 8">
    <name type="scientific">Methanosphaerula palustris (strain ATCC BAA-1556 / DSM 19958 / E1-9c)</name>
    <dbReference type="NCBI Taxonomy" id="521011"/>
    <lineage>
        <taxon>Archaea</taxon>
        <taxon>Methanobacteriati</taxon>
        <taxon>Methanobacteriota</taxon>
        <taxon>Stenosarchaea group</taxon>
        <taxon>Methanomicrobia</taxon>
        <taxon>Methanomicrobiales</taxon>
        <taxon>Methanoregulaceae</taxon>
        <taxon>Methanosphaerula</taxon>
    </lineage>
</organism>
<dbReference type="Proteomes" id="UP000002457">
    <property type="component" value="Chromosome"/>
</dbReference>
<keyword evidence="8" id="KW-1185">Reference proteome</keyword>
<reference evidence="7 8" key="1">
    <citation type="journal article" date="2015" name="Genome Announc.">
        <title>Complete Genome Sequence of Methanosphaerula palustris E1-9CT, a Hydrogenotrophic Methanogen Isolated from a Minerotrophic Fen Peatland.</title>
        <authorList>
            <person name="Cadillo-Quiroz H."/>
            <person name="Browne P."/>
            <person name="Kyrpides N."/>
            <person name="Woyke T."/>
            <person name="Goodwin L."/>
            <person name="Detter C."/>
            <person name="Yavitt J.B."/>
            <person name="Zinder S.H."/>
        </authorList>
    </citation>
    <scope>NUCLEOTIDE SEQUENCE [LARGE SCALE GENOMIC DNA]</scope>
    <source>
        <strain evidence="8">ATCC BAA-1556 / DSM 19958 / E1-9c</strain>
    </source>
</reference>
<accession>B8GEM4</accession>
<dbReference type="STRING" id="521011.Mpal_2448"/>
<dbReference type="PANTHER" id="PTHR43646:SF2">
    <property type="entry name" value="GLYCOSYLTRANSFERASE 2-LIKE DOMAIN-CONTAINING PROTEIN"/>
    <property type="match status" value="1"/>
</dbReference>
<keyword evidence="5" id="KW-0472">Membrane</keyword>
<dbReference type="EMBL" id="CP001338">
    <property type="protein sequence ID" value="ACL17725.1"/>
    <property type="molecule type" value="Genomic_DNA"/>
</dbReference>
<proteinExistence type="predicted"/>
<dbReference type="GO" id="GO:0005886">
    <property type="term" value="C:plasma membrane"/>
    <property type="evidence" value="ECO:0007669"/>
    <property type="project" value="UniProtKB-SubCell"/>
</dbReference>